<dbReference type="CDD" id="cd00198">
    <property type="entry name" value="vWFA"/>
    <property type="match status" value="1"/>
</dbReference>
<evidence type="ECO:0000256" key="1">
    <source>
        <dbReference type="SAM" id="MobiDB-lite"/>
    </source>
</evidence>
<dbReference type="Gene3D" id="3.40.50.300">
    <property type="entry name" value="P-loop containing nucleotide triphosphate hydrolases"/>
    <property type="match status" value="1"/>
</dbReference>
<feature type="domain" description="VWFA" evidence="2">
    <location>
        <begin position="1948"/>
        <end position="2156"/>
    </location>
</feature>
<dbReference type="Proteomes" id="UP000007148">
    <property type="component" value="Unassembled WGS sequence"/>
</dbReference>
<reference evidence="3 4" key="1">
    <citation type="journal article" date="2011" name="PLoS Pathog.">
        <title>Endophytic Life Strategies Decoded by Genome and Transcriptome Analyses of the Mutualistic Root Symbiont Piriformospora indica.</title>
        <authorList>
            <person name="Zuccaro A."/>
            <person name="Lahrmann U."/>
            <person name="Guldener U."/>
            <person name="Langen G."/>
            <person name="Pfiffi S."/>
            <person name="Biedenkopf D."/>
            <person name="Wong P."/>
            <person name="Samans B."/>
            <person name="Grimm C."/>
            <person name="Basiewicz M."/>
            <person name="Murat C."/>
            <person name="Martin F."/>
            <person name="Kogel K.H."/>
        </authorList>
    </citation>
    <scope>NUCLEOTIDE SEQUENCE [LARGE SCALE GENOMIC DNA]</scope>
    <source>
        <strain evidence="3 4">DSM 11827</strain>
    </source>
</reference>
<comment type="caution">
    <text evidence="3">The sequence shown here is derived from an EMBL/GenBank/DDBJ whole genome shotgun (WGS) entry which is preliminary data.</text>
</comment>
<dbReference type="STRING" id="1109443.G4TD15"/>
<dbReference type="InParanoid" id="G4TD15"/>
<dbReference type="OrthoDB" id="2343366at2759"/>
<dbReference type="eggNOG" id="ENOG502QUF5">
    <property type="taxonomic scope" value="Eukaryota"/>
</dbReference>
<dbReference type="InterPro" id="IPR036465">
    <property type="entry name" value="vWFA_dom_sf"/>
</dbReference>
<keyword evidence="4" id="KW-1185">Reference proteome</keyword>
<dbReference type="SMART" id="SM00327">
    <property type="entry name" value="VWA"/>
    <property type="match status" value="1"/>
</dbReference>
<evidence type="ECO:0000313" key="4">
    <source>
        <dbReference type="Proteomes" id="UP000007148"/>
    </source>
</evidence>
<dbReference type="Gene3D" id="3.40.50.410">
    <property type="entry name" value="von Willebrand factor, type A domain"/>
    <property type="match status" value="1"/>
</dbReference>
<dbReference type="InterPro" id="IPR002035">
    <property type="entry name" value="VWF_A"/>
</dbReference>
<evidence type="ECO:0000259" key="2">
    <source>
        <dbReference type="PROSITE" id="PS50234"/>
    </source>
</evidence>
<dbReference type="InterPro" id="IPR027417">
    <property type="entry name" value="P-loop_NTPase"/>
</dbReference>
<dbReference type="SUPFAM" id="SSF52540">
    <property type="entry name" value="P-loop containing nucleoside triphosphate hydrolases"/>
    <property type="match status" value="1"/>
</dbReference>
<dbReference type="PANTHER" id="PTHR22796:SF1">
    <property type="entry name" value="VWFA DOMAIN-CONTAINING PROTEIN"/>
    <property type="match status" value="1"/>
</dbReference>
<name>G4TD15_SERID</name>
<dbReference type="SUPFAM" id="SSF53300">
    <property type="entry name" value="vWA-like"/>
    <property type="match status" value="1"/>
</dbReference>
<protein>
    <recommendedName>
        <fullName evidence="2">VWFA domain-containing protein</fullName>
    </recommendedName>
</protein>
<organism evidence="3 4">
    <name type="scientific">Serendipita indica (strain DSM 11827)</name>
    <name type="common">Root endophyte fungus</name>
    <name type="synonym">Piriformospora indica</name>
    <dbReference type="NCBI Taxonomy" id="1109443"/>
    <lineage>
        <taxon>Eukaryota</taxon>
        <taxon>Fungi</taxon>
        <taxon>Dikarya</taxon>
        <taxon>Basidiomycota</taxon>
        <taxon>Agaricomycotina</taxon>
        <taxon>Agaricomycetes</taxon>
        <taxon>Sebacinales</taxon>
        <taxon>Serendipitaceae</taxon>
        <taxon>Serendipita</taxon>
    </lineage>
</organism>
<evidence type="ECO:0000313" key="3">
    <source>
        <dbReference type="EMBL" id="CCA69196.1"/>
    </source>
</evidence>
<dbReference type="Pfam" id="PF13519">
    <property type="entry name" value="VWA_2"/>
    <property type="match status" value="1"/>
</dbReference>
<dbReference type="PROSITE" id="PS50234">
    <property type="entry name" value="VWFA"/>
    <property type="match status" value="1"/>
</dbReference>
<proteinExistence type="predicted"/>
<gene>
    <name evidence="3" type="ORF">PIIN_03096</name>
</gene>
<dbReference type="EMBL" id="CAFZ01000049">
    <property type="protein sequence ID" value="CCA69196.1"/>
    <property type="molecule type" value="Genomic_DNA"/>
</dbReference>
<accession>G4TD15</accession>
<dbReference type="OMA" id="PEDTTWD"/>
<sequence>MDIDEGYLSSDPSDVEMYITPTPSAPASHLNDSKPDLQADDAVSTKASSDIDEVEHPEEGVSDPQESMDLLGRVRGMHRLLDLIYETGSGGIVDKVDFRALDNHVIKPVGVYGSISRLVEFLHELGRVEDETAALLLAERDERSGHSRPVLRPGLYLLDAREVQQDLMYIVFWPEDETWLDGSTSSVARNRVTFMRYLTKLCDQLVCLISDEHSANLVWKEEGPAKTDGDEEEDTEVDESMDDYDRVYTFAVEQTNEEEEGVEAKPGFKFHHSSIHQTTNSPLNLPDALSLDLFRSQIVVGDTSQALLKCEYIAEELKTLDLDEVLAPLALKDRISPEKSSTIILGDKISHEGLRLLLEHGLWDRLGKLKDDWNDHSRVFRDTLESERKAQRSQGLERINGARQLLKRSMPLYMIYQAVKYYPLLKQDVPILFREVTVHEPGEKLAEELNVGFAEIESFFQANQSDKQQEIDLKLKTLETHRSALYDTLKRRIRRVDEAINTRDWLSEEDIQKLVDLIPTKGNWNKEFRSITRRGDEKAWHQKLTDGVTTAMASAVTTVVNAIPGAPHLTADRVARLPDLPHQNDIEFVHWASQLEADRPVFLDAIQELRRRIREIIVKKIGEMASIPDDICWKMQQQFDREIQQDFDQRKEKEEVRAFAELKDKIREHLASQGEPGGRTITIKHVTNQKGFGYYGPPRVRIEGTISVLKRPGLKYTLWPLEIKDEDRRKSSDDPDHVCMPVIRPTNATAFELRLDTNIKFACLAGNDQCIVVLESAGELHVHFDSFSTISQSISRGGFAKRLHLTKMGANCLFAFDETKKLLAIAAVNDSSVYLHVYSCDPQSKTINSRGSALNLTKWWNESLPHFTHLVFVPGTEELVMIEKSGIVRVFSMITDNFRPSTLELEGSPSEAYSSPDGSSLITVHRGVEDSRPRIRCFHWTSFGSNEGIAIDWPNYIPLDAPLAVSSVGNRNIPHIIFLHVEEGACHSLHLHITKKSSEFTFRSSNKGDQGESNMRHSVNNSLIDCHAEVWTRFPVQAAIKNEPSDAAIRLSKSITFVSTAPEHSFQVYFSTLIRQFETKTRKPTKGVLKKLKVSASEAWSPTFEQLEISQTPIGEWLVSMFCLIPIHLAITSSNRFNPLKDGVVSPEFERSLLGANVAQIAESLSFGWYESIFNSYLAKKPVKVVTSMGEQSVGKSFALNHLVDTSFAGSAMRCTEGVWLSVTLTKACLVVSMDFEGVHSIERSAQEDTLLVLLNSAISNFVLFRNNFAISRDIAGLFTSFQSCTTVLDPAANPQLFNSTLGIIIKDVIDSDTKEIVNEFKQKFQRIVQQERADNFISKLHKGKLDIIPWPVIESSRFYELFGALKLRLERQPFTHHHAGAFLLTLKMLMAKLKANDWGALDQNLAVQRADQISHLLVSAMSLGTTDPNLGEPLKNFDTDETLEAGLTMSPLYLEASHAILPPEFSSISACLAYLRAGYPRLEERYNMDDGEYYRSLQAYLQAVVESRVEQVRRWITVNTERFGPKAEITALLHTFDAFAKEMQLSVLLCGSKCSQCGLICLEHKQHNQPVMKVVMYAKVQHTFVTEPPADHDDEEDHRCVNVCILVISELDPTPTGVQLGYMLAGSHVAFGNQMEVHFVIVHALLIVKVHIIVTNVIVPYLALSSASYDAAIHLCGQSHVCNKRCQRPGICEIATTPQSIESTFTGKHTQYQFTKYSQEAQRLPCVVPIEPGELKHKGQHVHSLDPAAFHYCQEKCKYCGYYCTLPLGHPQKEHETSHGSMSQTQWVLDGGDDAVLELEGRKYATGDSGAPMLCSMVCKALHRHSHLDTCRADTELECSGADVQHRKSEKGNSGQDWITHRLYWARSGFKDPYTNVEQAEFDLCDHRCGGDEHDASINTGAQDSYCVLPLFHPPADASQAPSLGHISQDGHAYRCKNPALMQRSFHIFFVLDHSGSMTATDKRPLSHSPATARIVQRANNRFGAVVSSIYGFWTARDKAVRTGSSSGARRDAYTIIPFESTASVALSNDMTSDPDQLLNLILSYGGGYGGTNFTHALETVRHEMERSWSTERSPIVIFLSDGECSINDSTIYDLCRTAVRLGKPLGFHTVSFGADTYSQSLRRMAAIADEVYATAPRDPLAPPVGSACTFSNAVDTIQLASTFMSIAQSLQNTRAALSRI</sequence>
<dbReference type="HOGENOM" id="CLU_000401_0_0_1"/>
<dbReference type="PANTHER" id="PTHR22796">
    <property type="entry name" value="URG4-RELATED"/>
    <property type="match status" value="1"/>
</dbReference>
<feature type="region of interest" description="Disordered" evidence="1">
    <location>
        <begin position="1"/>
        <end position="65"/>
    </location>
</feature>